<dbReference type="Proteomes" id="UP001499938">
    <property type="component" value="Unassembled WGS sequence"/>
</dbReference>
<dbReference type="InterPro" id="IPR016040">
    <property type="entry name" value="NAD(P)-bd_dom"/>
</dbReference>
<feature type="domain" description="NAD(P)-binding" evidence="1">
    <location>
        <begin position="7"/>
        <end position="190"/>
    </location>
</feature>
<reference evidence="2 3" key="1">
    <citation type="journal article" date="2019" name="Int. J. Syst. Evol. Microbiol.">
        <title>The Global Catalogue of Microorganisms (GCM) 10K type strain sequencing project: providing services to taxonomists for standard genome sequencing and annotation.</title>
        <authorList>
            <consortium name="The Broad Institute Genomics Platform"/>
            <consortium name="The Broad Institute Genome Sequencing Center for Infectious Disease"/>
            <person name="Wu L."/>
            <person name="Ma J."/>
        </authorList>
    </citation>
    <scope>NUCLEOTIDE SEQUENCE [LARGE SCALE GENOMIC DNA]</scope>
    <source>
        <strain evidence="2 3">JCM 15592</strain>
    </source>
</reference>
<dbReference type="PANTHER" id="PTHR43355:SF2">
    <property type="entry name" value="FLAVIN REDUCTASE (NADPH)"/>
    <property type="match status" value="1"/>
</dbReference>
<keyword evidence="3" id="KW-1185">Reference proteome</keyword>
<gene>
    <name evidence="2" type="ORF">GCM10009811_20900</name>
</gene>
<dbReference type="InterPro" id="IPR036291">
    <property type="entry name" value="NAD(P)-bd_dom_sf"/>
</dbReference>
<name>A0ABN2LQ24_9MICO</name>
<dbReference type="RefSeq" id="WP_344084675.1">
    <property type="nucleotide sequence ID" value="NZ_BAAAPO010000033.1"/>
</dbReference>
<protein>
    <submittedName>
        <fullName evidence="2">NAD(P)H-binding protein</fullName>
    </submittedName>
</protein>
<evidence type="ECO:0000313" key="2">
    <source>
        <dbReference type="EMBL" id="GAA1796483.1"/>
    </source>
</evidence>
<organism evidence="2 3">
    <name type="scientific">Nostocoides veronense</name>
    <dbReference type="NCBI Taxonomy" id="330836"/>
    <lineage>
        <taxon>Bacteria</taxon>
        <taxon>Bacillati</taxon>
        <taxon>Actinomycetota</taxon>
        <taxon>Actinomycetes</taxon>
        <taxon>Micrococcales</taxon>
        <taxon>Intrasporangiaceae</taxon>
        <taxon>Nostocoides</taxon>
    </lineage>
</organism>
<dbReference type="Pfam" id="PF13460">
    <property type="entry name" value="NAD_binding_10"/>
    <property type="match status" value="1"/>
</dbReference>
<dbReference type="Gene3D" id="3.40.50.720">
    <property type="entry name" value="NAD(P)-binding Rossmann-like Domain"/>
    <property type="match status" value="1"/>
</dbReference>
<dbReference type="SUPFAM" id="SSF51735">
    <property type="entry name" value="NAD(P)-binding Rossmann-fold domains"/>
    <property type="match status" value="1"/>
</dbReference>
<dbReference type="InterPro" id="IPR051606">
    <property type="entry name" value="Polyketide_Oxido-like"/>
</dbReference>
<dbReference type="EMBL" id="BAAAPO010000033">
    <property type="protein sequence ID" value="GAA1796483.1"/>
    <property type="molecule type" value="Genomic_DNA"/>
</dbReference>
<comment type="caution">
    <text evidence="2">The sequence shown here is derived from an EMBL/GenBank/DDBJ whole genome shotgun (WGS) entry which is preliminary data.</text>
</comment>
<evidence type="ECO:0000259" key="1">
    <source>
        <dbReference type="Pfam" id="PF13460"/>
    </source>
</evidence>
<sequence length="202" mass="20865">MRITVIGATGMIGSRVVAEAAQRGHDVTALSRSGRDVPGAATAGKLDLSDTAGVREAIDQSDATVIAVPSDRTGGSHEPTIEAHRNLIADPPRQRVLVVGGAGSLVVDGIALKDSAGFPVEYRAEAETFTTILDLYRESEGVDWTLLSPAPVIAPGVRTGGYVTGADSPVGAEISAEDFAVAVLDELANPAHRLARFTVAAR</sequence>
<proteinExistence type="predicted"/>
<dbReference type="PANTHER" id="PTHR43355">
    <property type="entry name" value="FLAVIN REDUCTASE (NADPH)"/>
    <property type="match status" value="1"/>
</dbReference>
<evidence type="ECO:0000313" key="3">
    <source>
        <dbReference type="Proteomes" id="UP001499938"/>
    </source>
</evidence>
<accession>A0ABN2LQ24</accession>